<organism evidence="10 11">
    <name type="scientific">Georgenia yuyongxinii</name>
    <dbReference type="NCBI Taxonomy" id="2589797"/>
    <lineage>
        <taxon>Bacteria</taxon>
        <taxon>Bacillati</taxon>
        <taxon>Actinomycetota</taxon>
        <taxon>Actinomycetes</taxon>
        <taxon>Micrococcales</taxon>
        <taxon>Bogoriellaceae</taxon>
        <taxon>Georgenia</taxon>
    </lineage>
</organism>
<dbReference type="InterPro" id="IPR004681">
    <property type="entry name" value="TRAP_DctM"/>
</dbReference>
<feature type="transmembrane region" description="Helical" evidence="8">
    <location>
        <begin position="164"/>
        <end position="188"/>
    </location>
</feature>
<feature type="transmembrane region" description="Helical" evidence="8">
    <location>
        <begin position="338"/>
        <end position="359"/>
    </location>
</feature>
<dbReference type="AlphaFoldDB" id="A0A5B8C773"/>
<evidence type="ECO:0000259" key="9">
    <source>
        <dbReference type="Pfam" id="PF06808"/>
    </source>
</evidence>
<feature type="domain" description="TRAP C4-dicarboxylate transport system permease DctM subunit" evidence="9">
    <location>
        <begin position="72"/>
        <end position="494"/>
    </location>
</feature>
<feature type="transmembrane region" description="Helical" evidence="8">
    <location>
        <begin position="379"/>
        <end position="396"/>
    </location>
</feature>
<feature type="transmembrane region" description="Helical" evidence="8">
    <location>
        <begin position="111"/>
        <end position="135"/>
    </location>
</feature>
<feature type="transmembrane region" description="Helical" evidence="8">
    <location>
        <begin position="403"/>
        <end position="420"/>
    </location>
</feature>
<feature type="transmembrane region" description="Helical" evidence="8">
    <location>
        <begin position="426"/>
        <end position="451"/>
    </location>
</feature>
<feature type="transmembrane region" description="Helical" evidence="8">
    <location>
        <begin position="309"/>
        <end position="326"/>
    </location>
</feature>
<feature type="transmembrane region" description="Helical" evidence="8">
    <location>
        <begin position="38"/>
        <end position="59"/>
    </location>
</feature>
<dbReference type="GO" id="GO:0022857">
    <property type="term" value="F:transmembrane transporter activity"/>
    <property type="evidence" value="ECO:0007669"/>
    <property type="project" value="TreeGrafter"/>
</dbReference>
<keyword evidence="5 8" id="KW-1133">Transmembrane helix</keyword>
<name>A0A5B8C773_9MICO</name>
<dbReference type="PANTHER" id="PTHR33362">
    <property type="entry name" value="SIALIC ACID TRAP TRANSPORTER PERMEASE PROTEIN SIAT-RELATED"/>
    <property type="match status" value="1"/>
</dbReference>
<protein>
    <submittedName>
        <fullName evidence="10">TRAP transporter large permease</fullName>
    </submittedName>
</protein>
<dbReference type="OrthoDB" id="9777699at2"/>
<dbReference type="PANTHER" id="PTHR33362:SF5">
    <property type="entry name" value="C4-DICARBOXYLATE TRAP TRANSPORTER LARGE PERMEASE PROTEIN DCTM"/>
    <property type="match status" value="1"/>
</dbReference>
<keyword evidence="3" id="KW-0997">Cell inner membrane</keyword>
<dbReference type="KEGG" id="gyu:FE374_03260"/>
<evidence type="ECO:0000256" key="6">
    <source>
        <dbReference type="ARBA" id="ARBA00023136"/>
    </source>
</evidence>
<feature type="transmembrane region" description="Helical" evidence="8">
    <location>
        <begin position="471"/>
        <end position="492"/>
    </location>
</feature>
<dbReference type="Proteomes" id="UP000314616">
    <property type="component" value="Chromosome"/>
</dbReference>
<proteinExistence type="predicted"/>
<comment type="subcellular location">
    <subcellularLocation>
        <location evidence="1">Cell inner membrane</location>
        <topology evidence="1">Multi-pass membrane protein</topology>
    </subcellularLocation>
</comment>
<keyword evidence="6 8" id="KW-0472">Membrane</keyword>
<evidence type="ECO:0000256" key="2">
    <source>
        <dbReference type="ARBA" id="ARBA00022475"/>
    </source>
</evidence>
<reference evidence="10 11" key="1">
    <citation type="submission" date="2019-05" db="EMBL/GenBank/DDBJ databases">
        <title>Georgenia *** sp. nov., and Georgenia *** sp. nov., isolated from the intestinal contents of plateau pika (Ochotona curzoniae) in the Qinghai-Tibet plateau of China.</title>
        <authorList>
            <person name="Tian Z."/>
        </authorList>
    </citation>
    <scope>NUCLEOTIDE SEQUENCE [LARGE SCALE GENOMIC DNA]</scope>
    <source>
        <strain evidence="10 11">Z443</strain>
    </source>
</reference>
<evidence type="ECO:0000313" key="11">
    <source>
        <dbReference type="Proteomes" id="UP000314616"/>
    </source>
</evidence>
<dbReference type="InterPro" id="IPR010656">
    <property type="entry name" value="DctM"/>
</dbReference>
<dbReference type="EMBL" id="CP040915">
    <property type="protein sequence ID" value="QDC23776.1"/>
    <property type="molecule type" value="Genomic_DNA"/>
</dbReference>
<feature type="transmembrane region" description="Helical" evidence="8">
    <location>
        <begin position="71"/>
        <end position="99"/>
    </location>
</feature>
<evidence type="ECO:0000256" key="5">
    <source>
        <dbReference type="ARBA" id="ARBA00022989"/>
    </source>
</evidence>
<accession>A0A5B8C773</accession>
<feature type="transmembrane region" description="Helical" evidence="8">
    <location>
        <begin position="281"/>
        <end position="303"/>
    </location>
</feature>
<evidence type="ECO:0000256" key="8">
    <source>
        <dbReference type="SAM" id="Phobius"/>
    </source>
</evidence>
<evidence type="ECO:0000256" key="7">
    <source>
        <dbReference type="SAM" id="MobiDB-lite"/>
    </source>
</evidence>
<keyword evidence="2" id="KW-1003">Cell membrane</keyword>
<evidence type="ECO:0000256" key="4">
    <source>
        <dbReference type="ARBA" id="ARBA00022692"/>
    </source>
</evidence>
<dbReference type="GO" id="GO:0005886">
    <property type="term" value="C:plasma membrane"/>
    <property type="evidence" value="ECO:0007669"/>
    <property type="project" value="UniProtKB-SubCell"/>
</dbReference>
<evidence type="ECO:0000256" key="1">
    <source>
        <dbReference type="ARBA" id="ARBA00004429"/>
    </source>
</evidence>
<dbReference type="Pfam" id="PF06808">
    <property type="entry name" value="DctM"/>
    <property type="match status" value="1"/>
</dbReference>
<dbReference type="RefSeq" id="WP_139927218.1">
    <property type="nucleotide sequence ID" value="NZ_CP040915.1"/>
</dbReference>
<gene>
    <name evidence="10" type="ORF">FE374_03260</name>
</gene>
<feature type="transmembrane region" description="Helical" evidence="8">
    <location>
        <begin position="200"/>
        <end position="224"/>
    </location>
</feature>
<evidence type="ECO:0000256" key="3">
    <source>
        <dbReference type="ARBA" id="ARBA00022519"/>
    </source>
</evidence>
<feature type="transmembrane region" description="Helical" evidence="8">
    <location>
        <begin position="236"/>
        <end position="260"/>
    </location>
</feature>
<evidence type="ECO:0000313" key="10">
    <source>
        <dbReference type="EMBL" id="QDC23776.1"/>
    </source>
</evidence>
<feature type="region of interest" description="Disordered" evidence="7">
    <location>
        <begin position="1"/>
        <end position="30"/>
    </location>
</feature>
<sequence>MTSSIETLPTPPVGDGAATMERPSPAGARGRRPHLLRWGAATVVWALMVAAVVLSIYSADSNLSKGGWGAALLILLLVSGVPVALCMLAVGLVGIHAIVGNTAVIRVLMDVPFGSMASWTLSVLPMFVLMGLILWSSGATERLYRGSQLYLGRLPGGLAVTTNLAGAGLAAASGSTVGITYALARIGVPEMLRAGYDKKYVLSSVLMSGMSGQLIPPSVLLVVYAGVAEVGIGQQLAAGIVPGLLLAASYATYLVIRATLQPRLAPKVEIPRVTMRERVRITGAMLPIPLLSIVVIGGMLLGVFTATEAGAFGAFGALIIGAVYLGRKKFVKAAGSALVGTASSVGQIMFLLFGTAVMSQFMALSGVPGWLVELVSDMNLSRVSLLLLLIAVYIVLGMFLDPIAMILLTVPVMVPILSVYEISPIWFGVFVVILCEVGMVTPPVGILSYVLHRIVQDDDVRLGNRISLGDVFKAALGIIPVALFVILLLIFFPDLVGFFNVDG</sequence>
<keyword evidence="4 8" id="KW-0812">Transmembrane</keyword>